<evidence type="ECO:0000313" key="2">
    <source>
        <dbReference type="EMBL" id="CAA9485044.1"/>
    </source>
</evidence>
<feature type="non-terminal residue" evidence="2">
    <location>
        <position position="1"/>
    </location>
</feature>
<name>A0A6J4RYK4_9ACTN</name>
<reference evidence="2" key="1">
    <citation type="submission" date="2020-02" db="EMBL/GenBank/DDBJ databases">
        <authorList>
            <person name="Meier V. D."/>
        </authorList>
    </citation>
    <scope>NUCLEOTIDE SEQUENCE</scope>
    <source>
        <strain evidence="2">AVDCRST_MAG45</strain>
    </source>
</reference>
<feature type="non-terminal residue" evidence="2">
    <location>
        <position position="66"/>
    </location>
</feature>
<organism evidence="2">
    <name type="scientific">uncultured Solirubrobacterales bacterium</name>
    <dbReference type="NCBI Taxonomy" id="768556"/>
    <lineage>
        <taxon>Bacteria</taxon>
        <taxon>Bacillati</taxon>
        <taxon>Actinomycetota</taxon>
        <taxon>Thermoleophilia</taxon>
        <taxon>Solirubrobacterales</taxon>
        <taxon>environmental samples</taxon>
    </lineage>
</organism>
<accession>A0A6J4RYK4</accession>
<protein>
    <submittedName>
        <fullName evidence="2">Uncharacterized protein</fullName>
    </submittedName>
</protein>
<gene>
    <name evidence="2" type="ORF">AVDCRST_MAG45-398</name>
</gene>
<sequence>CSAPIASRLARSPLCSCCSAGRWWSRRWCGAVAHSRWGSSSGSRWPCSGPGASTSPAPTAFRVPAP</sequence>
<dbReference type="EMBL" id="CADCVU010000036">
    <property type="protein sequence ID" value="CAA9485044.1"/>
    <property type="molecule type" value="Genomic_DNA"/>
</dbReference>
<proteinExistence type="predicted"/>
<dbReference type="AlphaFoldDB" id="A0A6J4RYK4"/>
<evidence type="ECO:0000256" key="1">
    <source>
        <dbReference type="SAM" id="MobiDB-lite"/>
    </source>
</evidence>
<feature type="region of interest" description="Disordered" evidence="1">
    <location>
        <begin position="35"/>
        <end position="66"/>
    </location>
</feature>
<feature type="compositionally biased region" description="Low complexity" evidence="1">
    <location>
        <begin position="35"/>
        <end position="51"/>
    </location>
</feature>